<gene>
    <name evidence="1" type="ORF">CCACVL1_00989</name>
</gene>
<dbReference type="AlphaFoldDB" id="A0A1R3KTD3"/>
<name>A0A1R3KTD3_COCAP</name>
<proteinExistence type="predicted"/>
<comment type="caution">
    <text evidence="1">The sequence shown here is derived from an EMBL/GenBank/DDBJ whole genome shotgun (WGS) entry which is preliminary data.</text>
</comment>
<accession>A0A1R3KTD3</accession>
<dbReference type="Gramene" id="OMP10326">
    <property type="protein sequence ID" value="OMP10326"/>
    <property type="gene ID" value="CCACVL1_00989"/>
</dbReference>
<keyword evidence="2" id="KW-1185">Reference proteome</keyword>
<protein>
    <submittedName>
        <fullName evidence="1">Uncharacterized protein</fullName>
    </submittedName>
</protein>
<evidence type="ECO:0000313" key="1">
    <source>
        <dbReference type="EMBL" id="OMP10326.1"/>
    </source>
</evidence>
<organism evidence="1 2">
    <name type="scientific">Corchorus capsularis</name>
    <name type="common">Jute</name>
    <dbReference type="NCBI Taxonomy" id="210143"/>
    <lineage>
        <taxon>Eukaryota</taxon>
        <taxon>Viridiplantae</taxon>
        <taxon>Streptophyta</taxon>
        <taxon>Embryophyta</taxon>
        <taxon>Tracheophyta</taxon>
        <taxon>Spermatophyta</taxon>
        <taxon>Magnoliopsida</taxon>
        <taxon>eudicotyledons</taxon>
        <taxon>Gunneridae</taxon>
        <taxon>Pentapetalae</taxon>
        <taxon>rosids</taxon>
        <taxon>malvids</taxon>
        <taxon>Malvales</taxon>
        <taxon>Malvaceae</taxon>
        <taxon>Grewioideae</taxon>
        <taxon>Apeibeae</taxon>
        <taxon>Corchorus</taxon>
    </lineage>
</organism>
<sequence>MIDVVSLPKVVAENLKIARGLAHDVRQRSCSWLRKNRNQSREANAQLMVEFAALTAEVRDGDRRLKSALDTLEENLRTTIRSAVIPLQADLAAVSAETELVAVSAEVSEYGPAHEVGAGCSRKERWEKVQSAAASLQAGLAAVSAELDLSITKALNDVREEMLIHISDQAAANAQLIGRIEGHASHLASLVSAENARVVDSVSSEAGALRKAIKLSQDWLSDGLRDSEGKLTRILSDYQGN</sequence>
<dbReference type="EMBL" id="AWWV01002608">
    <property type="protein sequence ID" value="OMP10326.1"/>
    <property type="molecule type" value="Genomic_DNA"/>
</dbReference>
<evidence type="ECO:0000313" key="2">
    <source>
        <dbReference type="Proteomes" id="UP000188268"/>
    </source>
</evidence>
<dbReference type="Proteomes" id="UP000188268">
    <property type="component" value="Unassembled WGS sequence"/>
</dbReference>
<reference evidence="1 2" key="1">
    <citation type="submission" date="2013-09" db="EMBL/GenBank/DDBJ databases">
        <title>Corchorus capsularis genome sequencing.</title>
        <authorList>
            <person name="Alam M."/>
            <person name="Haque M.S."/>
            <person name="Islam M.S."/>
            <person name="Emdad E.M."/>
            <person name="Islam M.M."/>
            <person name="Ahmed B."/>
            <person name="Halim A."/>
            <person name="Hossen Q.M.M."/>
            <person name="Hossain M.Z."/>
            <person name="Ahmed R."/>
            <person name="Khan M.M."/>
            <person name="Islam R."/>
            <person name="Rashid M.M."/>
            <person name="Khan S.A."/>
            <person name="Rahman M.S."/>
            <person name="Alam M."/>
        </authorList>
    </citation>
    <scope>NUCLEOTIDE SEQUENCE [LARGE SCALE GENOMIC DNA]</scope>
    <source>
        <strain evidence="2">cv. CVL-1</strain>
        <tissue evidence="1">Whole seedling</tissue>
    </source>
</reference>